<gene>
    <name evidence="2" type="ORF">QJS04_geneDACA016696</name>
</gene>
<comment type="caution">
    <text evidence="2">The sequence shown here is derived from an EMBL/GenBank/DDBJ whole genome shotgun (WGS) entry which is preliminary data.</text>
</comment>
<reference evidence="2" key="2">
    <citation type="submission" date="2023-06" db="EMBL/GenBank/DDBJ databases">
        <authorList>
            <person name="Ma L."/>
            <person name="Liu K.-W."/>
            <person name="Li Z."/>
            <person name="Hsiao Y.-Y."/>
            <person name="Qi Y."/>
            <person name="Fu T."/>
            <person name="Tang G."/>
            <person name="Zhang D."/>
            <person name="Sun W.-H."/>
            <person name="Liu D.-K."/>
            <person name="Li Y."/>
            <person name="Chen G.-Z."/>
            <person name="Liu X.-D."/>
            <person name="Liao X.-Y."/>
            <person name="Jiang Y.-T."/>
            <person name="Yu X."/>
            <person name="Hao Y."/>
            <person name="Huang J."/>
            <person name="Zhao X.-W."/>
            <person name="Ke S."/>
            <person name="Chen Y.-Y."/>
            <person name="Wu W.-L."/>
            <person name="Hsu J.-L."/>
            <person name="Lin Y.-F."/>
            <person name="Huang M.-D."/>
            <person name="Li C.-Y."/>
            <person name="Huang L."/>
            <person name="Wang Z.-W."/>
            <person name="Zhao X."/>
            <person name="Zhong W.-Y."/>
            <person name="Peng D.-H."/>
            <person name="Ahmad S."/>
            <person name="Lan S."/>
            <person name="Zhang J.-S."/>
            <person name="Tsai W.-C."/>
            <person name="Van De Peer Y."/>
            <person name="Liu Z.-J."/>
        </authorList>
    </citation>
    <scope>NUCLEOTIDE SEQUENCE</scope>
    <source>
        <strain evidence="2">SCP</strain>
        <tissue evidence="2">Leaves</tissue>
    </source>
</reference>
<organism evidence="2 3">
    <name type="scientific">Acorus gramineus</name>
    <name type="common">Dwarf sweet flag</name>
    <dbReference type="NCBI Taxonomy" id="55184"/>
    <lineage>
        <taxon>Eukaryota</taxon>
        <taxon>Viridiplantae</taxon>
        <taxon>Streptophyta</taxon>
        <taxon>Embryophyta</taxon>
        <taxon>Tracheophyta</taxon>
        <taxon>Spermatophyta</taxon>
        <taxon>Magnoliopsida</taxon>
        <taxon>Liliopsida</taxon>
        <taxon>Acoraceae</taxon>
        <taxon>Acorus</taxon>
    </lineage>
</organism>
<name>A0AAV9ARL7_ACOGR</name>
<proteinExistence type="predicted"/>
<protein>
    <submittedName>
        <fullName evidence="2">Uncharacterized protein</fullName>
    </submittedName>
</protein>
<evidence type="ECO:0000313" key="3">
    <source>
        <dbReference type="Proteomes" id="UP001179952"/>
    </source>
</evidence>
<feature type="region of interest" description="Disordered" evidence="1">
    <location>
        <begin position="87"/>
        <end position="106"/>
    </location>
</feature>
<accession>A0AAV9ARL7</accession>
<evidence type="ECO:0000313" key="2">
    <source>
        <dbReference type="EMBL" id="KAK1266802.1"/>
    </source>
</evidence>
<feature type="compositionally biased region" description="Low complexity" evidence="1">
    <location>
        <begin position="87"/>
        <end position="100"/>
    </location>
</feature>
<evidence type="ECO:0000256" key="1">
    <source>
        <dbReference type="SAM" id="MobiDB-lite"/>
    </source>
</evidence>
<sequence length="165" mass="16327">MAAAAATSEIKITIIATVTDTGSTSSFNYLQGSQWLCTADLDINDDLVSTSSLMMGVGTIKSMAMVLSGFAGLISGACDLAARLSTSSSLSTPNSTSNSPISRGCRGVGESVKAGTGSGGVLGDGGGAVVGDGVCCGAQREVLGVVGGNSERSIGGVGARLKRWR</sequence>
<keyword evidence="3" id="KW-1185">Reference proteome</keyword>
<dbReference type="Proteomes" id="UP001179952">
    <property type="component" value="Unassembled WGS sequence"/>
</dbReference>
<reference evidence="2" key="1">
    <citation type="journal article" date="2023" name="Nat. Commun.">
        <title>Diploid and tetraploid genomes of Acorus and the evolution of monocots.</title>
        <authorList>
            <person name="Ma L."/>
            <person name="Liu K.W."/>
            <person name="Li Z."/>
            <person name="Hsiao Y.Y."/>
            <person name="Qi Y."/>
            <person name="Fu T."/>
            <person name="Tang G.D."/>
            <person name="Zhang D."/>
            <person name="Sun W.H."/>
            <person name="Liu D.K."/>
            <person name="Li Y."/>
            <person name="Chen G.Z."/>
            <person name="Liu X.D."/>
            <person name="Liao X.Y."/>
            <person name="Jiang Y.T."/>
            <person name="Yu X."/>
            <person name="Hao Y."/>
            <person name="Huang J."/>
            <person name="Zhao X.W."/>
            <person name="Ke S."/>
            <person name="Chen Y.Y."/>
            <person name="Wu W.L."/>
            <person name="Hsu J.L."/>
            <person name="Lin Y.F."/>
            <person name="Huang M.D."/>
            <person name="Li C.Y."/>
            <person name="Huang L."/>
            <person name="Wang Z.W."/>
            <person name="Zhao X."/>
            <person name="Zhong W.Y."/>
            <person name="Peng D.H."/>
            <person name="Ahmad S."/>
            <person name="Lan S."/>
            <person name="Zhang J.S."/>
            <person name="Tsai W.C."/>
            <person name="Van de Peer Y."/>
            <person name="Liu Z.J."/>
        </authorList>
    </citation>
    <scope>NUCLEOTIDE SEQUENCE</scope>
    <source>
        <strain evidence="2">SCP</strain>
    </source>
</reference>
<dbReference type="EMBL" id="JAUJYN010000007">
    <property type="protein sequence ID" value="KAK1266802.1"/>
    <property type="molecule type" value="Genomic_DNA"/>
</dbReference>
<dbReference type="AlphaFoldDB" id="A0AAV9ARL7"/>